<dbReference type="PRINTS" id="PR00747">
    <property type="entry name" value="GLYHDRLASE47"/>
</dbReference>
<protein>
    <recommendedName>
        <fullName evidence="11">alpha-1,2-Mannosidase</fullName>
        <ecNumber evidence="11">3.2.1.-</ecNumber>
    </recommendedName>
</protein>
<dbReference type="EMBL" id="BAABUJ010000018">
    <property type="protein sequence ID" value="GAA5801368.1"/>
    <property type="molecule type" value="Genomic_DNA"/>
</dbReference>
<evidence type="ECO:0000256" key="3">
    <source>
        <dbReference type="ARBA" id="ARBA00007658"/>
    </source>
</evidence>
<keyword evidence="4" id="KW-0732">Signal</keyword>
<gene>
    <name evidence="12" type="ORF">HPULCUR_006814</name>
</gene>
<evidence type="ECO:0000256" key="4">
    <source>
        <dbReference type="ARBA" id="ARBA00022729"/>
    </source>
</evidence>
<keyword evidence="5 11" id="KW-0378">Hydrolase</keyword>
<evidence type="ECO:0000256" key="8">
    <source>
        <dbReference type="ARBA" id="ARBA00023295"/>
    </source>
</evidence>
<proteinExistence type="inferred from homology"/>
<evidence type="ECO:0000256" key="11">
    <source>
        <dbReference type="RuleBase" id="RU361193"/>
    </source>
</evidence>
<dbReference type="Gene3D" id="1.50.10.10">
    <property type="match status" value="1"/>
</dbReference>
<comment type="pathway">
    <text evidence="2">Protein modification; protein glycosylation.</text>
</comment>
<evidence type="ECO:0000256" key="7">
    <source>
        <dbReference type="ARBA" id="ARBA00023180"/>
    </source>
</evidence>
<dbReference type="SUPFAM" id="SSF48225">
    <property type="entry name" value="Seven-hairpin glycosidases"/>
    <property type="match status" value="1"/>
</dbReference>
<keyword evidence="13" id="KW-1185">Reference proteome</keyword>
<dbReference type="InterPro" id="IPR050749">
    <property type="entry name" value="Glycosyl_Hydrolase_47"/>
</dbReference>
<dbReference type="Proteomes" id="UP001476247">
    <property type="component" value="Unassembled WGS sequence"/>
</dbReference>
<keyword evidence="7" id="KW-0325">Glycoprotein</keyword>
<comment type="catalytic activity">
    <reaction evidence="10">
        <text>N(4)-(alpha-D-Man-(1-&gt;2)-alpha-D-Man-(1-&gt;2)-alpha-D-Man-(1-&gt;3)-[alpha-D-Man-(1-&gt;2)-alpha-D-Man-(1-&gt;3)-[alpha-D-Man-(1-&gt;2)-alpha-D-Man-(1-&gt;6)]-alpha-D-Man-(1-&gt;6)]-beta-D-Man-(1-&gt;4)-beta-D-GlcNAc-(1-&gt;4)-beta-D-GlcNAc)-L-asparaginyl-[protein] (N-glucan mannose isomer 9A1,2,3B1,2,3) + 4 H2O = N(4)-(alpha-D-Man-(1-&gt;3)-[alpha-D-Man-(1-&gt;3)-[alpha-D-Man-(1-&gt;6)]-alpha-D-Man-(1-&gt;6)]-beta-D-Man-(1-&gt;4)-beta-D-GlcNAc-(1-&gt;4)-beta-D-GlcNAc)-L-asparaginyl-[protein] (N-glucan mannose isomer 5A1,2) + 4 beta-D-mannose</text>
        <dbReference type="Rhea" id="RHEA:56008"/>
        <dbReference type="Rhea" id="RHEA-COMP:14356"/>
        <dbReference type="Rhea" id="RHEA-COMP:14367"/>
        <dbReference type="ChEBI" id="CHEBI:15377"/>
        <dbReference type="ChEBI" id="CHEBI:28563"/>
        <dbReference type="ChEBI" id="CHEBI:59087"/>
        <dbReference type="ChEBI" id="CHEBI:139493"/>
        <dbReference type="EC" id="3.2.1.113"/>
    </reaction>
</comment>
<comment type="catalytic activity">
    <reaction evidence="9">
        <text>N(4)-(alpha-D-Man-(1-&gt;2)-alpha-D-Man-(1-&gt;2)-alpha-D-Man-(1-&gt;3)-[alpha-D-Man-(1-&gt;3)-[alpha-D-Man-(1-&gt;2)-alpha-D-Man-(1-&gt;6)]-alpha-D-Man-(1-&gt;6)]-beta-D-Man-(1-&gt;4)-beta-D-GlcNAc-(1-&gt;4)-beta-D-GlcNAc)-L-asparaginyl-[protein] (N-glucan mannose isomer 8A1,2,3B1,3) + 3 H2O = N(4)-(alpha-D-Man-(1-&gt;3)-[alpha-D-Man-(1-&gt;3)-[alpha-D-Man-(1-&gt;6)]-alpha-D-Man-(1-&gt;6)]-beta-D-Man-(1-&gt;4)-beta-D-GlcNAc-(1-&gt;4)-beta-D-GlcNAc)-L-asparaginyl-[protein] (N-glucan mannose isomer 5A1,2) + 3 beta-D-mannose</text>
        <dbReference type="Rhea" id="RHEA:56028"/>
        <dbReference type="Rhea" id="RHEA-COMP:14358"/>
        <dbReference type="Rhea" id="RHEA-COMP:14367"/>
        <dbReference type="ChEBI" id="CHEBI:15377"/>
        <dbReference type="ChEBI" id="CHEBI:28563"/>
        <dbReference type="ChEBI" id="CHEBI:59087"/>
        <dbReference type="ChEBI" id="CHEBI:60628"/>
        <dbReference type="EC" id="3.2.1.113"/>
    </reaction>
</comment>
<evidence type="ECO:0000256" key="1">
    <source>
        <dbReference type="ARBA" id="ARBA00001913"/>
    </source>
</evidence>
<dbReference type="Pfam" id="PF01532">
    <property type="entry name" value="Glyco_hydro_47"/>
    <property type="match status" value="1"/>
</dbReference>
<name>A0ABP9Y480_9FUNG</name>
<evidence type="ECO:0000256" key="6">
    <source>
        <dbReference type="ARBA" id="ARBA00023157"/>
    </source>
</evidence>
<dbReference type="EC" id="3.2.1.-" evidence="11"/>
<evidence type="ECO:0000256" key="9">
    <source>
        <dbReference type="ARBA" id="ARBA00047669"/>
    </source>
</evidence>
<dbReference type="InterPro" id="IPR012341">
    <property type="entry name" value="6hp_glycosidase-like_sf"/>
</dbReference>
<sequence length="229" mass="26647">MPGTITIAGGGDSFYEYLIKNYILQTDKNEDHKLTWQNSVESIEEYMLSPTSQNPDIKYVAMIGNNSVYYTSQELICYWPGNILLGITQITDEAKRTKYRKFADTFYDSCIEAWVKTETSIAPETWNWIPQDDALETKLNGLFENSLKSSKTPKKSHQKRVGASNKKTVNRSFYVGNSIYDLRPGNKKRTPLDIVTCTKHIYNRNFREYILLLSFTWRYKVPEYGRRIV</sequence>
<evidence type="ECO:0000256" key="2">
    <source>
        <dbReference type="ARBA" id="ARBA00004922"/>
    </source>
</evidence>
<dbReference type="PANTHER" id="PTHR11742:SF101">
    <property type="entry name" value="MANNOSYL-OLIGOSACCHARIDE ALPHA-1,2-MANNOSIDASE 1B"/>
    <property type="match status" value="1"/>
</dbReference>
<comment type="cofactor">
    <cofactor evidence="1">
        <name>Ca(2+)</name>
        <dbReference type="ChEBI" id="CHEBI:29108"/>
    </cofactor>
</comment>
<evidence type="ECO:0000313" key="13">
    <source>
        <dbReference type="Proteomes" id="UP001476247"/>
    </source>
</evidence>
<keyword evidence="8 11" id="KW-0326">Glycosidase</keyword>
<reference evidence="12 13" key="1">
    <citation type="submission" date="2024-04" db="EMBL/GenBank/DDBJ databases">
        <title>genome sequences of Mucor flavus KT1a and Helicostylum pulchrum KT1b strains isolation_sourced from the surface of a dry-aged beef.</title>
        <authorList>
            <person name="Toyotome T."/>
            <person name="Hosono M."/>
            <person name="Torimaru M."/>
            <person name="Fukuda K."/>
            <person name="Mikami N."/>
        </authorList>
    </citation>
    <scope>NUCLEOTIDE SEQUENCE [LARGE SCALE GENOMIC DNA]</scope>
    <source>
        <strain evidence="12 13">KT1b</strain>
    </source>
</reference>
<dbReference type="InterPro" id="IPR036026">
    <property type="entry name" value="Seven-hairpin_glycosidases"/>
</dbReference>
<dbReference type="InterPro" id="IPR001382">
    <property type="entry name" value="Glyco_hydro_47"/>
</dbReference>
<comment type="caution">
    <text evidence="12">The sequence shown here is derived from an EMBL/GenBank/DDBJ whole genome shotgun (WGS) entry which is preliminary data.</text>
</comment>
<dbReference type="PANTHER" id="PTHR11742">
    <property type="entry name" value="MANNOSYL-OLIGOSACCHARIDE ALPHA-1,2-MANNOSIDASE-RELATED"/>
    <property type="match status" value="1"/>
</dbReference>
<organism evidence="12 13">
    <name type="scientific">Helicostylum pulchrum</name>
    <dbReference type="NCBI Taxonomy" id="562976"/>
    <lineage>
        <taxon>Eukaryota</taxon>
        <taxon>Fungi</taxon>
        <taxon>Fungi incertae sedis</taxon>
        <taxon>Mucoromycota</taxon>
        <taxon>Mucoromycotina</taxon>
        <taxon>Mucoromycetes</taxon>
        <taxon>Mucorales</taxon>
        <taxon>Mucorineae</taxon>
        <taxon>Mucoraceae</taxon>
        <taxon>Helicostylum</taxon>
    </lineage>
</organism>
<evidence type="ECO:0000313" key="12">
    <source>
        <dbReference type="EMBL" id="GAA5801368.1"/>
    </source>
</evidence>
<comment type="similarity">
    <text evidence="3 11">Belongs to the glycosyl hydrolase 47 family.</text>
</comment>
<evidence type="ECO:0000256" key="10">
    <source>
        <dbReference type="ARBA" id="ARBA00048605"/>
    </source>
</evidence>
<evidence type="ECO:0000256" key="5">
    <source>
        <dbReference type="ARBA" id="ARBA00022801"/>
    </source>
</evidence>
<keyword evidence="6" id="KW-1015">Disulfide bond</keyword>
<accession>A0ABP9Y480</accession>